<organism evidence="1 2">
    <name type="scientific">Vanrija humicola</name>
    <name type="common">Yeast</name>
    <name type="synonym">Cryptococcus humicola</name>
    <dbReference type="NCBI Taxonomy" id="5417"/>
    <lineage>
        <taxon>Eukaryota</taxon>
        <taxon>Fungi</taxon>
        <taxon>Dikarya</taxon>
        <taxon>Basidiomycota</taxon>
        <taxon>Agaricomycotina</taxon>
        <taxon>Tremellomycetes</taxon>
        <taxon>Trichosporonales</taxon>
        <taxon>Trichosporonaceae</taxon>
        <taxon>Vanrija</taxon>
    </lineage>
</organism>
<gene>
    <name evidence="1" type="ORF">VHUM_02948</name>
</gene>
<dbReference type="OrthoDB" id="2564987at2759"/>
<dbReference type="AlphaFoldDB" id="A0A7D8YZ08"/>
<sequence length="145" mass="15068">MPKDWSKPTNLGTTACGKSVRALGSNAVIALNSTWMSDVGKGNLCGREVQIWKDGKQIHLRNGGGGPFVLWEACQACITLPRIDMSVEGYMAASGDTQCLNGVVGGFEVRVMDNFVLRAGAGAVQPATVVAVSAAVLLALVAASF</sequence>
<dbReference type="Proteomes" id="UP000473826">
    <property type="component" value="Unassembled WGS sequence"/>
</dbReference>
<dbReference type="EMBL" id="QKWK01000007">
    <property type="protein sequence ID" value="TXT08820.1"/>
    <property type="molecule type" value="Genomic_DNA"/>
</dbReference>
<name>A0A7D8YZ08_VANHU</name>
<comment type="caution">
    <text evidence="1">The sequence shown here is derived from an EMBL/GenBank/DDBJ whole genome shotgun (WGS) entry which is preliminary data.</text>
</comment>
<reference evidence="1 2" key="1">
    <citation type="journal article" date="2019" name="PLoS Genet.">
        <title>Convergent evolution of linked mating-type loci in basidiomycete fungi.</title>
        <authorList>
            <person name="Sun S."/>
            <person name="Coelho M.A."/>
            <person name="Heitman J."/>
            <person name="Nowrousian M."/>
        </authorList>
    </citation>
    <scope>NUCLEOTIDE SEQUENCE [LARGE SCALE GENOMIC DNA]</scope>
    <source>
        <strain evidence="1 2">CBS 4282</strain>
    </source>
</reference>
<accession>A0A7D8YZ08</accession>
<evidence type="ECO:0000313" key="2">
    <source>
        <dbReference type="Proteomes" id="UP000473826"/>
    </source>
</evidence>
<keyword evidence="2" id="KW-1185">Reference proteome</keyword>
<evidence type="ECO:0000313" key="1">
    <source>
        <dbReference type="EMBL" id="TXT08820.1"/>
    </source>
</evidence>
<protein>
    <submittedName>
        <fullName evidence="1">Uncharacterized protein</fullName>
    </submittedName>
</protein>
<proteinExistence type="predicted"/>